<dbReference type="EMBL" id="CABIJS010000032">
    <property type="protein sequence ID" value="VUZ40217.1"/>
    <property type="molecule type" value="Genomic_DNA"/>
</dbReference>
<sequence>LSSQVPLSNSLALIVAAITARIFYKERLGLKASIGIAMISIGLFICQTHSVR</sequence>
<evidence type="ECO:0000313" key="2">
    <source>
        <dbReference type="EMBL" id="VUZ40033.1"/>
    </source>
</evidence>
<feature type="transmembrane region" description="Helical" evidence="1">
    <location>
        <begin position="6"/>
        <end position="24"/>
    </location>
</feature>
<keyword evidence="1" id="KW-0472">Membrane</keyword>
<dbReference type="EMBL" id="CABIJS010000026">
    <property type="protein sequence ID" value="VUZ40036.1"/>
    <property type="molecule type" value="Genomic_DNA"/>
</dbReference>
<evidence type="ECO:0000256" key="1">
    <source>
        <dbReference type="SAM" id="Phobius"/>
    </source>
</evidence>
<reference evidence="3 5" key="1">
    <citation type="submission" date="2019-07" db="EMBL/GenBank/DDBJ databases">
        <authorList>
            <person name="Jastrzebski P J."/>
            <person name="Paukszto L."/>
            <person name="Jastrzebski P J."/>
        </authorList>
    </citation>
    <scope>NUCLEOTIDE SEQUENCE [LARGE SCALE GENOMIC DNA]</scope>
    <source>
        <strain evidence="3 5">WMS-il1</strain>
    </source>
</reference>
<keyword evidence="1" id="KW-0812">Transmembrane</keyword>
<name>A0A564XYS8_HYMDI</name>
<dbReference type="InterPro" id="IPR037185">
    <property type="entry name" value="EmrE-like"/>
</dbReference>
<dbReference type="AlphaFoldDB" id="A0A564XYS8"/>
<evidence type="ECO:0000313" key="5">
    <source>
        <dbReference type="Proteomes" id="UP000321570"/>
    </source>
</evidence>
<feature type="non-terminal residue" evidence="3">
    <location>
        <position position="1"/>
    </location>
</feature>
<dbReference type="SUPFAM" id="SSF103481">
    <property type="entry name" value="Multidrug resistance efflux transporter EmrE"/>
    <property type="match status" value="1"/>
</dbReference>
<organism evidence="3 5">
    <name type="scientific">Hymenolepis diminuta</name>
    <name type="common">Rat tapeworm</name>
    <dbReference type="NCBI Taxonomy" id="6216"/>
    <lineage>
        <taxon>Eukaryota</taxon>
        <taxon>Metazoa</taxon>
        <taxon>Spiralia</taxon>
        <taxon>Lophotrochozoa</taxon>
        <taxon>Platyhelminthes</taxon>
        <taxon>Cestoda</taxon>
        <taxon>Eucestoda</taxon>
        <taxon>Cyclophyllidea</taxon>
        <taxon>Hymenolepididae</taxon>
        <taxon>Hymenolepis</taxon>
    </lineage>
</organism>
<gene>
    <name evidence="3" type="ORF">WMSIL1_LOCUS1183</name>
    <name evidence="2" type="ORF">WMSIL1_LOCUS1186</name>
    <name evidence="4" type="ORF">WMSIL1_LOCUS1297</name>
</gene>
<accession>A0A564XYS8</accession>
<proteinExistence type="predicted"/>
<protein>
    <submittedName>
        <fullName evidence="3">Uncharacterized protein</fullName>
    </submittedName>
</protein>
<dbReference type="Proteomes" id="UP000321570">
    <property type="component" value="Unassembled WGS sequence"/>
</dbReference>
<feature type="transmembrane region" description="Helical" evidence="1">
    <location>
        <begin position="31"/>
        <end position="50"/>
    </location>
</feature>
<evidence type="ECO:0000313" key="3">
    <source>
        <dbReference type="EMBL" id="VUZ40036.1"/>
    </source>
</evidence>
<keyword evidence="5" id="KW-1185">Reference proteome</keyword>
<dbReference type="EMBL" id="CABIJS010000026">
    <property type="protein sequence ID" value="VUZ40033.1"/>
    <property type="molecule type" value="Genomic_DNA"/>
</dbReference>
<dbReference type="Gene3D" id="1.10.3730.20">
    <property type="match status" value="1"/>
</dbReference>
<evidence type="ECO:0000313" key="4">
    <source>
        <dbReference type="EMBL" id="VUZ40217.1"/>
    </source>
</evidence>
<keyword evidence="1" id="KW-1133">Transmembrane helix</keyword>